<dbReference type="RefSeq" id="XP_046047871.1">
    <property type="nucleotide sequence ID" value="XM_046193059.1"/>
</dbReference>
<dbReference type="GeneID" id="70223013"/>
<evidence type="ECO:0000313" key="1">
    <source>
        <dbReference type="EMBL" id="KAH7247288.1"/>
    </source>
</evidence>
<dbReference type="EMBL" id="JAGMUX010000010">
    <property type="protein sequence ID" value="KAH7247288.1"/>
    <property type="molecule type" value="Genomic_DNA"/>
</dbReference>
<sequence>MLMNSALYRTSSTTKIRCSIISPVILSVVSLQHFCSFHIHRAMSGPIKTQSILDNARIAPEIFKLCHIVL</sequence>
<accession>A0A9P9K435</accession>
<protein>
    <submittedName>
        <fullName evidence="1">Uncharacterized protein</fullName>
    </submittedName>
</protein>
<proteinExistence type="predicted"/>
<gene>
    <name evidence="1" type="ORF">BKA55DRAFT_571254</name>
</gene>
<keyword evidence="2" id="KW-1185">Reference proteome</keyword>
<reference evidence="1" key="1">
    <citation type="journal article" date="2021" name="Nat. Commun.">
        <title>Genetic determinants of endophytism in the Arabidopsis root mycobiome.</title>
        <authorList>
            <person name="Mesny F."/>
            <person name="Miyauchi S."/>
            <person name="Thiergart T."/>
            <person name="Pickel B."/>
            <person name="Atanasova L."/>
            <person name="Karlsson M."/>
            <person name="Huettel B."/>
            <person name="Barry K.W."/>
            <person name="Haridas S."/>
            <person name="Chen C."/>
            <person name="Bauer D."/>
            <person name="Andreopoulos W."/>
            <person name="Pangilinan J."/>
            <person name="LaButti K."/>
            <person name="Riley R."/>
            <person name="Lipzen A."/>
            <person name="Clum A."/>
            <person name="Drula E."/>
            <person name="Henrissat B."/>
            <person name="Kohler A."/>
            <person name="Grigoriev I.V."/>
            <person name="Martin F.M."/>
            <person name="Hacquard S."/>
        </authorList>
    </citation>
    <scope>NUCLEOTIDE SEQUENCE</scope>
    <source>
        <strain evidence="1">MPI-CAGE-AT-0023</strain>
    </source>
</reference>
<evidence type="ECO:0000313" key="2">
    <source>
        <dbReference type="Proteomes" id="UP000720189"/>
    </source>
</evidence>
<comment type="caution">
    <text evidence="1">The sequence shown here is derived from an EMBL/GenBank/DDBJ whole genome shotgun (WGS) entry which is preliminary data.</text>
</comment>
<organism evidence="1 2">
    <name type="scientific">Fusarium redolens</name>
    <dbReference type="NCBI Taxonomy" id="48865"/>
    <lineage>
        <taxon>Eukaryota</taxon>
        <taxon>Fungi</taxon>
        <taxon>Dikarya</taxon>
        <taxon>Ascomycota</taxon>
        <taxon>Pezizomycotina</taxon>
        <taxon>Sordariomycetes</taxon>
        <taxon>Hypocreomycetidae</taxon>
        <taxon>Hypocreales</taxon>
        <taxon>Nectriaceae</taxon>
        <taxon>Fusarium</taxon>
        <taxon>Fusarium redolens species complex</taxon>
    </lineage>
</organism>
<name>A0A9P9K435_FUSRE</name>
<dbReference type="Proteomes" id="UP000720189">
    <property type="component" value="Unassembled WGS sequence"/>
</dbReference>
<dbReference type="AlphaFoldDB" id="A0A9P9K435"/>